<name>A0A068S6P9_9FUNG</name>
<dbReference type="AlphaFoldDB" id="A0A068S6P9"/>
<dbReference type="PANTHER" id="PTHR38926">
    <property type="entry name" value="F-BOX DOMAIN CONTAINING PROTEIN, EXPRESSED"/>
    <property type="match status" value="1"/>
</dbReference>
<dbReference type="PANTHER" id="PTHR38926:SF5">
    <property type="entry name" value="F-BOX AND LEUCINE-RICH REPEAT PROTEIN 6"/>
    <property type="match status" value="1"/>
</dbReference>
<gene>
    <name evidence="1" type="ORF">LCOR_08570.1</name>
</gene>
<proteinExistence type="predicted"/>
<evidence type="ECO:0008006" key="3">
    <source>
        <dbReference type="Google" id="ProtNLM"/>
    </source>
</evidence>
<dbReference type="EMBL" id="CBTN010000048">
    <property type="protein sequence ID" value="CDH57660.1"/>
    <property type="molecule type" value="Genomic_DNA"/>
</dbReference>
<evidence type="ECO:0000313" key="2">
    <source>
        <dbReference type="Proteomes" id="UP000027586"/>
    </source>
</evidence>
<dbReference type="InterPro" id="IPR032675">
    <property type="entry name" value="LRR_dom_sf"/>
</dbReference>
<keyword evidence="2" id="KW-1185">Reference proteome</keyword>
<dbReference type="SUPFAM" id="SSF52047">
    <property type="entry name" value="RNI-like"/>
    <property type="match status" value="1"/>
</dbReference>
<sequence length="406" mass="46346">MDMDYDTLQRAKMDAEQHQNTRIDFISQLPLDIVITTLIPLFLDGDKPLNSLEFPYLHVSKIWRERIAKCFGGLYFETGDGDDGNLPQVVQLARHIKTLDVERYSKGTWLADLLRNHDFCSLQELDIYNFTAKRVKHFTASLKSVSSTLTHFTIANDSETMLPISAILANCPNLVSLDIKQPGVADFTSLPMRSWPKLTELMMFSRSGTIITCDHIHAIGKRFPSLKHLRLYPCRDMHAASVILDYYPWMNDLFFLKAGCEFAITYFQDEEPGSKGIGLRDICIHVGYPKGDPWRNVSYILLRQHRETLECIDMKVNACNEDEKIYCIGFPCLKKLCITNGKGWIPRNAPMLEELEITYNTPASVSTVPDTVPPKLKKLKVHMDLSLPIGDNASFERYLHQLAQHS</sequence>
<dbReference type="OrthoDB" id="2247855at2759"/>
<reference evidence="1" key="1">
    <citation type="submission" date="2013-08" db="EMBL/GenBank/DDBJ databases">
        <title>Gene expansion shapes genome architecture in the human pathogen Lichtheimia corymbifera: an evolutionary genomics analysis in the ancient terrestrial Mucorales (Mucoromycotina).</title>
        <authorList>
            <person name="Schwartze V.U."/>
            <person name="Winter S."/>
            <person name="Shelest E."/>
            <person name="Marcet-Houben M."/>
            <person name="Horn F."/>
            <person name="Wehner S."/>
            <person name="Hoffmann K."/>
            <person name="Riege K."/>
            <person name="Sammeth M."/>
            <person name="Nowrousian M."/>
            <person name="Valiante V."/>
            <person name="Linde J."/>
            <person name="Jacobsen I.D."/>
            <person name="Marz M."/>
            <person name="Brakhage A.A."/>
            <person name="Gabaldon T."/>
            <person name="Bocker S."/>
            <person name="Voigt K."/>
        </authorList>
    </citation>
    <scope>NUCLEOTIDE SEQUENCE [LARGE SCALE GENOMIC DNA]</scope>
    <source>
        <strain evidence="1">FSU 9682</strain>
    </source>
</reference>
<organism evidence="1 2">
    <name type="scientific">Lichtheimia corymbifera JMRC:FSU:9682</name>
    <dbReference type="NCBI Taxonomy" id="1263082"/>
    <lineage>
        <taxon>Eukaryota</taxon>
        <taxon>Fungi</taxon>
        <taxon>Fungi incertae sedis</taxon>
        <taxon>Mucoromycota</taxon>
        <taxon>Mucoromycotina</taxon>
        <taxon>Mucoromycetes</taxon>
        <taxon>Mucorales</taxon>
        <taxon>Lichtheimiaceae</taxon>
        <taxon>Lichtheimia</taxon>
    </lineage>
</organism>
<accession>A0A068S6P9</accession>
<dbReference type="Proteomes" id="UP000027586">
    <property type="component" value="Unassembled WGS sequence"/>
</dbReference>
<comment type="caution">
    <text evidence="1">The sequence shown here is derived from an EMBL/GenBank/DDBJ whole genome shotgun (WGS) entry which is preliminary data.</text>
</comment>
<protein>
    <recommendedName>
        <fullName evidence="3">F-box domain-containing protein</fullName>
    </recommendedName>
</protein>
<dbReference type="VEuPathDB" id="FungiDB:LCOR_08570.1"/>
<dbReference type="Gene3D" id="3.80.10.10">
    <property type="entry name" value="Ribonuclease Inhibitor"/>
    <property type="match status" value="1"/>
</dbReference>
<evidence type="ECO:0000313" key="1">
    <source>
        <dbReference type="EMBL" id="CDH57660.1"/>
    </source>
</evidence>